<proteinExistence type="predicted"/>
<dbReference type="OrthoDB" id="6310278at2"/>
<protein>
    <submittedName>
        <fullName evidence="1">Uncharacterized protein</fullName>
    </submittedName>
</protein>
<evidence type="ECO:0000313" key="2">
    <source>
        <dbReference type="Proteomes" id="UP000194841"/>
    </source>
</evidence>
<keyword evidence="2" id="KW-1185">Reference proteome</keyword>
<sequence>MKKLFPLMFAMTLTACSEPTPVASTEQINQLSQLDIYKTATKELVALIKSAKQDSEVELHAKTLVDISKVIIDDFIVVYPQCKEYLGALTAAADTIHTLPLEEIESGYHADGKLPKFSDPNCYHAKDLLVHPATVQAMAKLGLSDPALREKAEHELIEVLAHFSQVETVLGKG</sequence>
<accession>A0A244CNE7</accession>
<dbReference type="RefSeq" id="WP_086744611.1">
    <property type="nucleotide sequence ID" value="NZ_MWPV01000004.1"/>
</dbReference>
<name>A0A244CNE7_PSEDV</name>
<dbReference type="AlphaFoldDB" id="A0A244CNE7"/>
<reference evidence="1 2" key="1">
    <citation type="submission" date="2017-02" db="EMBL/GenBank/DDBJ databases">
        <title>Pseudoalteromonas ulvae TC14 Genome.</title>
        <authorList>
            <person name="Molmeret M."/>
        </authorList>
    </citation>
    <scope>NUCLEOTIDE SEQUENCE [LARGE SCALE GENOMIC DNA]</scope>
    <source>
        <strain evidence="1">TC14</strain>
    </source>
</reference>
<dbReference type="Proteomes" id="UP000194841">
    <property type="component" value="Unassembled WGS sequence"/>
</dbReference>
<dbReference type="EMBL" id="MWPV01000004">
    <property type="protein sequence ID" value="OUL57151.1"/>
    <property type="molecule type" value="Genomic_DNA"/>
</dbReference>
<organism evidence="1 2">
    <name type="scientific">Pseudoalteromonas ulvae</name>
    <dbReference type="NCBI Taxonomy" id="107327"/>
    <lineage>
        <taxon>Bacteria</taxon>
        <taxon>Pseudomonadati</taxon>
        <taxon>Pseudomonadota</taxon>
        <taxon>Gammaproteobacteria</taxon>
        <taxon>Alteromonadales</taxon>
        <taxon>Pseudoalteromonadaceae</taxon>
        <taxon>Pseudoalteromonas</taxon>
    </lineage>
</organism>
<dbReference type="PROSITE" id="PS51257">
    <property type="entry name" value="PROKAR_LIPOPROTEIN"/>
    <property type="match status" value="1"/>
</dbReference>
<gene>
    <name evidence="1" type="ORF">B1199_13320</name>
</gene>
<comment type="caution">
    <text evidence="1">The sequence shown here is derived from an EMBL/GenBank/DDBJ whole genome shotgun (WGS) entry which is preliminary data.</text>
</comment>
<evidence type="ECO:0000313" key="1">
    <source>
        <dbReference type="EMBL" id="OUL57151.1"/>
    </source>
</evidence>